<comment type="subcellular location">
    <subcellularLocation>
        <location evidence="1">Endomembrane system</location>
    </subcellularLocation>
</comment>
<keyword evidence="5" id="KW-0472">Membrane</keyword>
<feature type="domain" description="GPI inositol-deacylase PGAP1-like alpha/beta" evidence="6">
    <location>
        <begin position="68"/>
        <end position="109"/>
    </location>
</feature>
<dbReference type="Pfam" id="PF07819">
    <property type="entry name" value="PGAP1"/>
    <property type="match status" value="1"/>
</dbReference>
<name>A0AAW0STC5_SCYPA</name>
<dbReference type="GO" id="GO:0006888">
    <property type="term" value="P:endoplasmic reticulum to Golgi vesicle-mediated transport"/>
    <property type="evidence" value="ECO:0007669"/>
    <property type="project" value="TreeGrafter"/>
</dbReference>
<reference evidence="7 8" key="1">
    <citation type="submission" date="2023-03" db="EMBL/GenBank/DDBJ databases">
        <title>High-quality genome of Scylla paramamosain provides insights in environmental adaptation.</title>
        <authorList>
            <person name="Zhang L."/>
        </authorList>
    </citation>
    <scope>NUCLEOTIDE SEQUENCE [LARGE SCALE GENOMIC DNA]</scope>
    <source>
        <strain evidence="7">LZ_2023a</strain>
        <tissue evidence="7">Muscle</tissue>
    </source>
</reference>
<evidence type="ECO:0000256" key="1">
    <source>
        <dbReference type="ARBA" id="ARBA00004308"/>
    </source>
</evidence>
<dbReference type="InterPro" id="IPR039529">
    <property type="entry name" value="PGAP1/BST1"/>
</dbReference>
<keyword evidence="2" id="KW-0812">Transmembrane</keyword>
<organism evidence="7 8">
    <name type="scientific">Scylla paramamosain</name>
    <name type="common">Mud crab</name>
    <dbReference type="NCBI Taxonomy" id="85552"/>
    <lineage>
        <taxon>Eukaryota</taxon>
        <taxon>Metazoa</taxon>
        <taxon>Ecdysozoa</taxon>
        <taxon>Arthropoda</taxon>
        <taxon>Crustacea</taxon>
        <taxon>Multicrustacea</taxon>
        <taxon>Malacostraca</taxon>
        <taxon>Eumalacostraca</taxon>
        <taxon>Eucarida</taxon>
        <taxon>Decapoda</taxon>
        <taxon>Pleocyemata</taxon>
        <taxon>Brachyura</taxon>
        <taxon>Eubrachyura</taxon>
        <taxon>Portunoidea</taxon>
        <taxon>Portunidae</taxon>
        <taxon>Portuninae</taxon>
        <taxon>Scylla</taxon>
    </lineage>
</organism>
<dbReference type="Proteomes" id="UP001487740">
    <property type="component" value="Unassembled WGS sequence"/>
</dbReference>
<dbReference type="EMBL" id="JARAKH010000045">
    <property type="protein sequence ID" value="KAK8378408.1"/>
    <property type="molecule type" value="Genomic_DNA"/>
</dbReference>
<evidence type="ECO:0000313" key="7">
    <source>
        <dbReference type="EMBL" id="KAK8378408.1"/>
    </source>
</evidence>
<proteinExistence type="predicted"/>
<gene>
    <name evidence="7" type="ORF">O3P69_011121</name>
</gene>
<keyword evidence="3" id="KW-0378">Hydrolase</keyword>
<dbReference type="InterPro" id="IPR012908">
    <property type="entry name" value="PGAP1-ab_dom-like"/>
</dbReference>
<evidence type="ECO:0000256" key="4">
    <source>
        <dbReference type="ARBA" id="ARBA00022989"/>
    </source>
</evidence>
<accession>A0AAW0STC5</accession>
<comment type="caution">
    <text evidence="7">The sequence shown here is derived from an EMBL/GenBank/DDBJ whole genome shotgun (WGS) entry which is preliminary data.</text>
</comment>
<sequence>MLATLLTLGGYEHLFNLEPNRCEMTYMFQKPHFIPIQLLTEVAKQFPLYGLYVYGEGDLVKDLEDKKYAGVPVLFVPGNGGSHKQVRSLASVAYRKSFEDGINFHFNFFHCGPE</sequence>
<dbReference type="PANTHER" id="PTHR15495:SF7">
    <property type="entry name" value="GPI INOSITOL-DEACYLASE"/>
    <property type="match status" value="1"/>
</dbReference>
<evidence type="ECO:0000256" key="5">
    <source>
        <dbReference type="ARBA" id="ARBA00023136"/>
    </source>
</evidence>
<evidence type="ECO:0000313" key="8">
    <source>
        <dbReference type="Proteomes" id="UP001487740"/>
    </source>
</evidence>
<evidence type="ECO:0000259" key="6">
    <source>
        <dbReference type="Pfam" id="PF07819"/>
    </source>
</evidence>
<evidence type="ECO:0000256" key="3">
    <source>
        <dbReference type="ARBA" id="ARBA00022801"/>
    </source>
</evidence>
<dbReference type="GO" id="GO:0016020">
    <property type="term" value="C:membrane"/>
    <property type="evidence" value="ECO:0007669"/>
    <property type="project" value="GOC"/>
</dbReference>
<keyword evidence="8" id="KW-1185">Reference proteome</keyword>
<protein>
    <recommendedName>
        <fullName evidence="6">GPI inositol-deacylase PGAP1-like alpha/beta domain-containing protein</fullName>
    </recommendedName>
</protein>
<dbReference type="PANTHER" id="PTHR15495">
    <property type="entry name" value="NEGATIVE REGULATOR OF VESICLE FORMATION-RELATED"/>
    <property type="match status" value="1"/>
</dbReference>
<keyword evidence="4" id="KW-1133">Transmembrane helix</keyword>
<dbReference type="GO" id="GO:0006505">
    <property type="term" value="P:GPI anchor metabolic process"/>
    <property type="evidence" value="ECO:0007669"/>
    <property type="project" value="TreeGrafter"/>
</dbReference>
<dbReference type="AlphaFoldDB" id="A0AAW0STC5"/>
<evidence type="ECO:0000256" key="2">
    <source>
        <dbReference type="ARBA" id="ARBA00022692"/>
    </source>
</evidence>
<dbReference type="GO" id="GO:0050185">
    <property type="term" value="F:phosphatidylinositol deacylase activity"/>
    <property type="evidence" value="ECO:0007669"/>
    <property type="project" value="TreeGrafter"/>
</dbReference>
<dbReference type="GO" id="GO:0005783">
    <property type="term" value="C:endoplasmic reticulum"/>
    <property type="evidence" value="ECO:0007669"/>
    <property type="project" value="TreeGrafter"/>
</dbReference>